<proteinExistence type="predicted"/>
<dbReference type="PANTHER" id="PTHR37534">
    <property type="entry name" value="TRANSCRIPTIONAL ACTIVATOR PROTEIN UGA3"/>
    <property type="match status" value="1"/>
</dbReference>
<dbReference type="AlphaFoldDB" id="A0AA35PVT4"/>
<protein>
    <recommendedName>
        <fullName evidence="5">Acriflavine sensitivity control protein acr-2</fullName>
    </recommendedName>
</protein>
<evidence type="ECO:0000256" key="2">
    <source>
        <dbReference type="ARBA" id="ARBA00023242"/>
    </source>
</evidence>
<dbReference type="EMBL" id="CABFNP030000446">
    <property type="protein sequence ID" value="CAI6015929.1"/>
    <property type="molecule type" value="Genomic_DNA"/>
</dbReference>
<dbReference type="GO" id="GO:0003700">
    <property type="term" value="F:DNA-binding transcription factor activity"/>
    <property type="evidence" value="ECO:0007669"/>
    <property type="project" value="TreeGrafter"/>
</dbReference>
<sequence>MPSALQNIDSIGSDVLLAATLFLVNVELLESGNRCWKPHLEGAAQIMSLIQPLPTLDVALREYIVSDCVIYCILSLTLNPLPSHYGLHSYLESYRIIPTLEKAVNSYFCCPPEVLDVLLLTSRLYGDKFERVISIEDAAAISVTLLERVRNVDPISWANMVPDPSAFMSRFLASSAHRLAAFLYVKQSGATQIEVDHDEEVEAVIADLYDILQQIPDHDPNFKATAWPTFVIGTTATTLERRNWVVDRMRRISVTFPWGFVKTAMSNLELLWELDDGEKSSDGWVYTLRQLGKSFLMV</sequence>
<name>A0AA35PVT4_9HYPO</name>
<dbReference type="InterPro" id="IPR021858">
    <property type="entry name" value="Fun_TF"/>
</dbReference>
<gene>
    <name evidence="3" type="ORF">CCHLO57077_00018396</name>
</gene>
<dbReference type="PANTHER" id="PTHR37534:SF51">
    <property type="entry name" value="ACRIFLAVINE SENSITIVITY CONTROL PROTEIN ACR-2"/>
    <property type="match status" value="1"/>
</dbReference>
<evidence type="ECO:0000256" key="1">
    <source>
        <dbReference type="ARBA" id="ARBA00004123"/>
    </source>
</evidence>
<keyword evidence="4" id="KW-1185">Reference proteome</keyword>
<comment type="caution">
    <text evidence="3">The sequence shown here is derived from an EMBL/GenBank/DDBJ whole genome shotgun (WGS) entry which is preliminary data.</text>
</comment>
<dbReference type="GO" id="GO:0005634">
    <property type="term" value="C:nucleus"/>
    <property type="evidence" value="ECO:0007669"/>
    <property type="project" value="UniProtKB-SubCell"/>
</dbReference>
<comment type="subcellular location">
    <subcellularLocation>
        <location evidence="1">Nucleus</location>
    </subcellularLocation>
</comment>
<dbReference type="Pfam" id="PF11951">
    <property type="entry name" value="Fungal_trans_2"/>
    <property type="match status" value="1"/>
</dbReference>
<dbReference type="GO" id="GO:0045944">
    <property type="term" value="P:positive regulation of transcription by RNA polymerase II"/>
    <property type="evidence" value="ECO:0007669"/>
    <property type="project" value="TreeGrafter"/>
</dbReference>
<evidence type="ECO:0000313" key="4">
    <source>
        <dbReference type="Proteomes" id="UP001160390"/>
    </source>
</evidence>
<dbReference type="GO" id="GO:0000976">
    <property type="term" value="F:transcription cis-regulatory region binding"/>
    <property type="evidence" value="ECO:0007669"/>
    <property type="project" value="TreeGrafter"/>
</dbReference>
<evidence type="ECO:0008006" key="5">
    <source>
        <dbReference type="Google" id="ProtNLM"/>
    </source>
</evidence>
<evidence type="ECO:0000313" key="3">
    <source>
        <dbReference type="EMBL" id="CAI6015929.1"/>
    </source>
</evidence>
<dbReference type="Proteomes" id="UP001160390">
    <property type="component" value="Unassembled WGS sequence"/>
</dbReference>
<reference evidence="3" key="1">
    <citation type="submission" date="2023-01" db="EMBL/GenBank/DDBJ databases">
        <authorList>
            <person name="Piombo E."/>
        </authorList>
    </citation>
    <scope>NUCLEOTIDE SEQUENCE</scope>
</reference>
<keyword evidence="2" id="KW-0539">Nucleus</keyword>
<organism evidence="3 4">
    <name type="scientific">Clonostachys chloroleuca</name>
    <dbReference type="NCBI Taxonomy" id="1926264"/>
    <lineage>
        <taxon>Eukaryota</taxon>
        <taxon>Fungi</taxon>
        <taxon>Dikarya</taxon>
        <taxon>Ascomycota</taxon>
        <taxon>Pezizomycotina</taxon>
        <taxon>Sordariomycetes</taxon>
        <taxon>Hypocreomycetidae</taxon>
        <taxon>Hypocreales</taxon>
        <taxon>Bionectriaceae</taxon>
        <taxon>Clonostachys</taxon>
    </lineage>
</organism>
<accession>A0AA35PVT4</accession>